<dbReference type="PRINTS" id="PR01438">
    <property type="entry name" value="UNVRSLSTRESS"/>
</dbReference>
<dbReference type="PANTHER" id="PTHR46268:SF6">
    <property type="entry name" value="UNIVERSAL STRESS PROTEIN UP12"/>
    <property type="match status" value="1"/>
</dbReference>
<protein>
    <submittedName>
        <fullName evidence="3">Nucleotide-binding universal stress protein, UspA family</fullName>
    </submittedName>
</protein>
<evidence type="ECO:0000259" key="2">
    <source>
        <dbReference type="Pfam" id="PF00582"/>
    </source>
</evidence>
<gene>
    <name evidence="3" type="ORF">SAMN05421824_2001</name>
</gene>
<dbReference type="CDD" id="cd00293">
    <property type="entry name" value="USP-like"/>
    <property type="match status" value="2"/>
</dbReference>
<dbReference type="Pfam" id="PF00582">
    <property type="entry name" value="Usp"/>
    <property type="match status" value="2"/>
</dbReference>
<dbReference type="Gene3D" id="3.40.50.620">
    <property type="entry name" value="HUPs"/>
    <property type="match status" value="2"/>
</dbReference>
<sequence>MMKKIIVPIDFSNHSEYALKTAAKLAKKYDAEVMALHMLEMSDIMLSASDGLQNEKAVFFFKLAEKKFEEFLQKDFLKDIKVTPLVKHFKIFSEVNDVAIEQNADIIVMGSHGTSGLKEYFVGSNTERVVRNADVPVLVVKKELANINFDVVAFACDFSEEGISAYLKAKQLFDKMKAKIYLVHVNLPNDRFKSSLEIERSVVSFLTRADRNLEKMEDICYVADYTVEDGLLNCANKIGADLIAIPTHGRKGLSHFFEGSIGEDVANHSTLPVITFKI</sequence>
<dbReference type="InterPro" id="IPR014729">
    <property type="entry name" value="Rossmann-like_a/b/a_fold"/>
</dbReference>
<proteinExistence type="inferred from homology"/>
<feature type="domain" description="UspA" evidence="2">
    <location>
        <begin position="1"/>
        <end position="141"/>
    </location>
</feature>
<reference evidence="3 4" key="1">
    <citation type="submission" date="2016-10" db="EMBL/GenBank/DDBJ databases">
        <authorList>
            <person name="de Groot N.N."/>
        </authorList>
    </citation>
    <scope>NUCLEOTIDE SEQUENCE [LARGE SCALE GENOMIC DNA]</scope>
    <source>
        <strain evidence="3 4">DSM 21035</strain>
    </source>
</reference>
<dbReference type="InterPro" id="IPR006016">
    <property type="entry name" value="UspA"/>
</dbReference>
<evidence type="ECO:0000256" key="1">
    <source>
        <dbReference type="ARBA" id="ARBA00008791"/>
    </source>
</evidence>
<feature type="domain" description="UspA" evidence="2">
    <location>
        <begin position="150"/>
        <end position="276"/>
    </location>
</feature>
<comment type="similarity">
    <text evidence="1">Belongs to the universal stress protein A family.</text>
</comment>
<evidence type="ECO:0000313" key="4">
    <source>
        <dbReference type="Proteomes" id="UP000198999"/>
    </source>
</evidence>
<keyword evidence="4" id="KW-1185">Reference proteome</keyword>
<organism evidence="3 4">
    <name type="scientific">Hyunsoonleella jejuensis</name>
    <dbReference type="NCBI Taxonomy" id="419940"/>
    <lineage>
        <taxon>Bacteria</taxon>
        <taxon>Pseudomonadati</taxon>
        <taxon>Bacteroidota</taxon>
        <taxon>Flavobacteriia</taxon>
        <taxon>Flavobacteriales</taxon>
        <taxon>Flavobacteriaceae</taxon>
    </lineage>
</organism>
<name>A0A1H9H3N2_9FLAO</name>
<evidence type="ECO:0000313" key="3">
    <source>
        <dbReference type="EMBL" id="SEQ56909.1"/>
    </source>
</evidence>
<dbReference type="InterPro" id="IPR006015">
    <property type="entry name" value="Universal_stress_UspA"/>
</dbReference>
<dbReference type="PANTHER" id="PTHR46268">
    <property type="entry name" value="STRESS RESPONSE PROTEIN NHAX"/>
    <property type="match status" value="1"/>
</dbReference>
<dbReference type="SUPFAM" id="SSF52402">
    <property type="entry name" value="Adenine nucleotide alpha hydrolases-like"/>
    <property type="match status" value="2"/>
</dbReference>
<dbReference type="AlphaFoldDB" id="A0A1H9H3N2"/>
<dbReference type="Proteomes" id="UP000198999">
    <property type="component" value="Unassembled WGS sequence"/>
</dbReference>
<dbReference type="EMBL" id="FOFN01000002">
    <property type="protein sequence ID" value="SEQ56909.1"/>
    <property type="molecule type" value="Genomic_DNA"/>
</dbReference>
<accession>A0A1H9H3N2</accession>